<dbReference type="AlphaFoldDB" id="A0A4R9FLM5"/>
<accession>A0A4R9FLM5</accession>
<organism evidence="6 7">
    <name type="scientific">Leptospira semungkisensis</name>
    <dbReference type="NCBI Taxonomy" id="2484985"/>
    <lineage>
        <taxon>Bacteria</taxon>
        <taxon>Pseudomonadati</taxon>
        <taxon>Spirochaetota</taxon>
        <taxon>Spirochaetia</taxon>
        <taxon>Leptospirales</taxon>
        <taxon>Leptospiraceae</taxon>
        <taxon>Leptospira</taxon>
    </lineage>
</organism>
<reference evidence="6" key="1">
    <citation type="journal article" date="2019" name="PLoS Negl. Trop. Dis.">
        <title>Revisiting the worldwide diversity of Leptospira species in the environment.</title>
        <authorList>
            <person name="Vincent A.T."/>
            <person name="Schiettekatte O."/>
            <person name="Bourhy P."/>
            <person name="Veyrier F.J."/>
            <person name="Picardeau M."/>
        </authorList>
    </citation>
    <scope>NUCLEOTIDE SEQUENCE [LARGE SCALE GENOMIC DNA]</scope>
    <source>
        <strain evidence="6">SSS9</strain>
    </source>
</reference>
<protein>
    <submittedName>
        <fullName evidence="6">ATP-grasp domain-containing protein</fullName>
    </submittedName>
</protein>
<evidence type="ECO:0000256" key="4">
    <source>
        <dbReference type="PROSITE-ProRule" id="PRU00409"/>
    </source>
</evidence>
<keyword evidence="7" id="KW-1185">Reference proteome</keyword>
<dbReference type="PANTHER" id="PTHR43585:SF2">
    <property type="entry name" value="ATP-GRASP ENZYME FSQD"/>
    <property type="match status" value="1"/>
</dbReference>
<evidence type="ECO:0000313" key="6">
    <source>
        <dbReference type="EMBL" id="TGJ99561.1"/>
    </source>
</evidence>
<evidence type="ECO:0000313" key="7">
    <source>
        <dbReference type="Proteomes" id="UP000297453"/>
    </source>
</evidence>
<evidence type="ECO:0000256" key="1">
    <source>
        <dbReference type="ARBA" id="ARBA00022598"/>
    </source>
</evidence>
<dbReference type="SUPFAM" id="SSF56059">
    <property type="entry name" value="Glutathione synthetase ATP-binding domain-like"/>
    <property type="match status" value="1"/>
</dbReference>
<name>A0A4R9FLM5_9LEPT</name>
<dbReference type="GO" id="GO:0005524">
    <property type="term" value="F:ATP binding"/>
    <property type="evidence" value="ECO:0007669"/>
    <property type="project" value="UniProtKB-UniRule"/>
</dbReference>
<dbReference type="RefSeq" id="WP_135589653.1">
    <property type="nucleotide sequence ID" value="NZ_RQEP01000019.1"/>
</dbReference>
<evidence type="ECO:0000259" key="5">
    <source>
        <dbReference type="PROSITE" id="PS50975"/>
    </source>
</evidence>
<feature type="domain" description="ATP-grasp" evidence="5">
    <location>
        <begin position="117"/>
        <end position="318"/>
    </location>
</feature>
<dbReference type="Gene3D" id="3.40.50.20">
    <property type="match status" value="1"/>
</dbReference>
<dbReference type="EMBL" id="RQEP01000019">
    <property type="protein sequence ID" value="TGJ99561.1"/>
    <property type="molecule type" value="Genomic_DNA"/>
</dbReference>
<evidence type="ECO:0000256" key="2">
    <source>
        <dbReference type="ARBA" id="ARBA00022741"/>
    </source>
</evidence>
<dbReference type="PROSITE" id="PS50975">
    <property type="entry name" value="ATP_GRASP"/>
    <property type="match status" value="1"/>
</dbReference>
<dbReference type="Proteomes" id="UP000297453">
    <property type="component" value="Unassembled WGS sequence"/>
</dbReference>
<comment type="caution">
    <text evidence="6">The sequence shown here is derived from an EMBL/GenBank/DDBJ whole genome shotgun (WGS) entry which is preliminary data.</text>
</comment>
<dbReference type="GO" id="GO:0016874">
    <property type="term" value="F:ligase activity"/>
    <property type="evidence" value="ECO:0007669"/>
    <property type="project" value="UniProtKB-KW"/>
</dbReference>
<keyword evidence="3 4" id="KW-0067">ATP-binding</keyword>
<dbReference type="InterPro" id="IPR052032">
    <property type="entry name" value="ATP-dep_AA_Ligase"/>
</dbReference>
<evidence type="ECO:0000256" key="3">
    <source>
        <dbReference type="ARBA" id="ARBA00022840"/>
    </source>
</evidence>
<dbReference type="OrthoDB" id="337301at2"/>
<keyword evidence="1" id="KW-0436">Ligase</keyword>
<dbReference type="PANTHER" id="PTHR43585">
    <property type="entry name" value="FUMIPYRROLE BIOSYNTHESIS PROTEIN C"/>
    <property type="match status" value="1"/>
</dbReference>
<sequence>MKKKKTKGYFLSLGAGKNQLPLIHAAKSLGLEVASVDKDDKAPGFALSSLRIIESTHEYRRILRAVAENPLPTPILGVGTRSFGKATFSTAYLAEKLRLRYASTEAVICFSDKKVLKDTLEPKGIRVPKEIPLTELKAKSKSFPYPWIAKPSQGSGKTGVQLIESDSDLKHISNIPSPSKNKKSKVPAKSTHTESWILEEYIGGLECTVLGLIDSHDFHLVSLSLKETTNFPPFLEAAHRLPFPLKELEGEIKMQCRAIVKATGLKNCPFVAEFRLDKNGEPVLIEAAPEVGGEYLADVLIPGYSGYDYFTNLVQLLIGEGIEPPPSSLEISKKLKSQVRFDVPPRGISVLKHWENFPAYSSETLLFQQNLKDLGSKLDTSLGNETRTRVLCIKTKSSGSEEEWNGSVRNRMKAEYDVR</sequence>
<keyword evidence="2 4" id="KW-0547">Nucleotide-binding</keyword>
<dbReference type="Pfam" id="PF13535">
    <property type="entry name" value="ATP-grasp_4"/>
    <property type="match status" value="1"/>
</dbReference>
<gene>
    <name evidence="6" type="ORF">EHO59_17095</name>
</gene>
<dbReference type="Gene3D" id="3.30.470.20">
    <property type="entry name" value="ATP-grasp fold, B domain"/>
    <property type="match status" value="1"/>
</dbReference>
<dbReference type="GO" id="GO:0046872">
    <property type="term" value="F:metal ion binding"/>
    <property type="evidence" value="ECO:0007669"/>
    <property type="project" value="InterPro"/>
</dbReference>
<proteinExistence type="predicted"/>
<dbReference type="InterPro" id="IPR011761">
    <property type="entry name" value="ATP-grasp"/>
</dbReference>